<dbReference type="InterPro" id="IPR026444">
    <property type="entry name" value="Secre_tail"/>
</dbReference>
<reference evidence="5 6" key="1">
    <citation type="submission" date="2024-01" db="EMBL/GenBank/DDBJ databases">
        <title>Mariniflexile litorale sp. nov., isolated from the shallow sediments of the Sea of Japan.</title>
        <authorList>
            <person name="Romanenko L."/>
            <person name="Bystritskaya E."/>
            <person name="Isaeva M."/>
        </authorList>
    </citation>
    <scope>NUCLEOTIDE SEQUENCE [LARGE SCALE GENOMIC DNA]</scope>
    <source>
        <strain evidence="5 6">KCTC 32427</strain>
    </source>
</reference>
<evidence type="ECO:0000256" key="2">
    <source>
        <dbReference type="SAM" id="SignalP"/>
    </source>
</evidence>
<dbReference type="Pfam" id="PF18962">
    <property type="entry name" value="Por_Secre_tail"/>
    <property type="match status" value="1"/>
</dbReference>
<dbReference type="EMBL" id="JAZHYP010000005">
    <property type="protein sequence ID" value="MEN3324305.1"/>
    <property type="molecule type" value="Genomic_DNA"/>
</dbReference>
<evidence type="ECO:0000259" key="3">
    <source>
        <dbReference type="Pfam" id="PF18962"/>
    </source>
</evidence>
<evidence type="ECO:0000259" key="4">
    <source>
        <dbReference type="Pfam" id="PF24595"/>
    </source>
</evidence>
<keyword evidence="6" id="KW-1185">Reference proteome</keyword>
<name>A0ABV0ADD3_9FLAO</name>
<keyword evidence="1 2" id="KW-0732">Signal</keyword>
<evidence type="ECO:0000313" key="5">
    <source>
        <dbReference type="EMBL" id="MEN3324305.1"/>
    </source>
</evidence>
<feature type="domain" description="DUF7619" evidence="4">
    <location>
        <begin position="654"/>
        <end position="788"/>
    </location>
</feature>
<evidence type="ECO:0000313" key="6">
    <source>
        <dbReference type="Proteomes" id="UP001416393"/>
    </source>
</evidence>
<dbReference type="NCBIfam" id="TIGR04183">
    <property type="entry name" value="Por_Secre_tail"/>
    <property type="match status" value="1"/>
</dbReference>
<dbReference type="InterPro" id="IPR055353">
    <property type="entry name" value="DUF7619"/>
</dbReference>
<dbReference type="Proteomes" id="UP001416393">
    <property type="component" value="Unassembled WGS sequence"/>
</dbReference>
<accession>A0ABV0ADD3</accession>
<proteinExistence type="predicted"/>
<evidence type="ECO:0000256" key="1">
    <source>
        <dbReference type="ARBA" id="ARBA00022729"/>
    </source>
</evidence>
<gene>
    <name evidence="5" type="ORF">VP395_11255</name>
</gene>
<feature type="chain" id="PRO_5047142864" evidence="2">
    <location>
        <begin position="23"/>
        <end position="880"/>
    </location>
</feature>
<protein>
    <submittedName>
        <fullName evidence="5">T9SS type A sorting domain-containing protein</fullName>
    </submittedName>
</protein>
<comment type="caution">
    <text evidence="5">The sequence shown here is derived from an EMBL/GenBank/DDBJ whole genome shotgun (WGS) entry which is preliminary data.</text>
</comment>
<organism evidence="5 6">
    <name type="scientific">Mariniflexile soesokkakense</name>
    <dbReference type="NCBI Taxonomy" id="1343160"/>
    <lineage>
        <taxon>Bacteria</taxon>
        <taxon>Pseudomonadati</taxon>
        <taxon>Bacteroidota</taxon>
        <taxon>Flavobacteriia</taxon>
        <taxon>Flavobacteriales</taxon>
        <taxon>Flavobacteriaceae</taxon>
        <taxon>Mariniflexile</taxon>
    </lineage>
</organism>
<feature type="signal peptide" evidence="2">
    <location>
        <begin position="1"/>
        <end position="22"/>
    </location>
</feature>
<feature type="domain" description="Secretion system C-terminal sorting" evidence="3">
    <location>
        <begin position="805"/>
        <end position="879"/>
    </location>
</feature>
<dbReference type="RefSeq" id="WP_346242110.1">
    <property type="nucleotide sequence ID" value="NZ_JAZHYP010000005.1"/>
</dbReference>
<dbReference type="Pfam" id="PF24595">
    <property type="entry name" value="DUF7619"/>
    <property type="match status" value="1"/>
</dbReference>
<sequence length="880" mass="98654">MKLKITFLFIGLLPFIGFSQIAGPPAPCGYFVEYACDDNEDGFAQFNLVELFPFSTFCREDKGNPEDYYPIVYYETSEDMYNETNPIINPETYTNTSSSQIIYYRANKISPDNIEYLIAENYIEVKRLAYSIPDYELYGTTQGESVEFDLTSVNLLCMGNSNANYTITYHLSQTDASSGINSIATPSSYSINNSQDIYVRGEHNSTDYVEMTSFVIRVLFAVAHDPVVPSIYKCDFDEDRQDGIYVIDLTEYNSVILGNQDPENFTVSYYASLFDADSKVNILPSIYAVSDQQTIYARVDENTMGSYAITSFVISIFTPPIVSSLDPYEVCDDDGDGKAVFDLSIIWDIINSGGITYDMPMFENYEDALNGDGNSHLGFANDYYNYTNVTNPQTIYVKVEDMDGFGCYTILPLELVVKDCSQAGVIEVNAFHDANTNTTFDTNEIKFLSGTLTYEKNNDGIQHVLYTSTGIFNIISDVETDTYDIGYSIYDEFQDCYSLTTYLYENVSVTNGSRVNYNFPVTKIKECSDVAVYLTPVNPPRPGFDYSTNLIIRNLGIETISSGSVEFIKDDLVTFKSVSFVDSGNSITNTSTGFILNFNNLQPNSAEHVVVNMNVPVSVNLGDLLTSTATYSVDDLDVSNNISILTETVIGSYDPNDIAESHGPEILYDNFTTNDYLYYTVRFQNVGTADAISVSIDNTLDSKLDKSTIQMLNASHDYVFTRTDNQLNWKFDNIQLPSESMDEPNSHGYVYYKIKPTAGYKVSDIIPNTAEIYFDFNPAVVTNTFETEFITTLASKQFNVVDFSIFPNPTKGLVELIFNNKTNSKIQVDVYNIQGKLILNSEHELKNKAVQINVSNLKSGLYFLKASDGLNNVTRKLIVD</sequence>